<dbReference type="EMBL" id="CACRXK020011472">
    <property type="protein sequence ID" value="CAB4021504.1"/>
    <property type="molecule type" value="Genomic_DNA"/>
</dbReference>
<dbReference type="SUPFAM" id="SSF56112">
    <property type="entry name" value="Protein kinase-like (PK-like)"/>
    <property type="match status" value="1"/>
</dbReference>
<sequence>MKLNEKETKQAGKKFVILQNTKIKATKRKRNQEVHLELAEGEVCCVLKTLDVDKATGPDKIPAVLLKTCAANISPSLCELFNKSLSCGKLPLEWKLSNISLIPKKKSPFHEVCNYRPISLLSLVPKVFERCIYNRIIGHLSSQLYDLQYGFQSGKSTTAQMLYVLHEIHNVLEKRGQVDTIYLDFAKAFDKVSHDLLLVKLHNFGIRGNLLRWFGDYLSGRLQRVTVLGVTSEPLPVLSGVPQGSILGPLLFLIYVNDLPMSTSHDTTVSMFADDTKCHRHLRNFQDTIILQQDLDSVANWCNDWRMDLNQTKFNTDSMSTKGRTREESETYFWYQENELGRGATGYVYKCQHKKTGEEFAAKVFNAQGMRRENYVTARELNLLQKLKDCTHENIVKVITIEKEKKYEAHAIIMEYCQGGSLHSMLEKPENAFGFEERNFKQVVFDVGK</sequence>
<gene>
    <name evidence="1" type="ORF">PACLA_8A085557</name>
</gene>
<dbReference type="AlphaFoldDB" id="A0A6S7IQK3"/>
<dbReference type="Gene3D" id="1.10.510.10">
    <property type="entry name" value="Transferase(Phosphotransferase) domain 1"/>
    <property type="match status" value="1"/>
</dbReference>
<protein>
    <submittedName>
        <fullName evidence="1">RNA-directed DNA polymerase from mobile element jockey</fullName>
    </submittedName>
</protein>
<dbReference type="InterPro" id="IPR043502">
    <property type="entry name" value="DNA/RNA_pol_sf"/>
</dbReference>
<dbReference type="GO" id="GO:0005524">
    <property type="term" value="F:ATP binding"/>
    <property type="evidence" value="ECO:0007669"/>
    <property type="project" value="UniProtKB-UniRule"/>
</dbReference>
<dbReference type="CDD" id="cd01650">
    <property type="entry name" value="RT_nLTR_like"/>
    <property type="match status" value="1"/>
</dbReference>
<dbReference type="Pfam" id="PF00078">
    <property type="entry name" value="RVT_1"/>
    <property type="match status" value="1"/>
</dbReference>
<dbReference type="InterPro" id="IPR017441">
    <property type="entry name" value="Protein_kinase_ATP_BS"/>
</dbReference>
<comment type="caution">
    <text evidence="1">The sequence shown here is derived from an EMBL/GenBank/DDBJ whole genome shotgun (WGS) entry which is preliminary data.</text>
</comment>
<keyword evidence="1" id="KW-0808">Transferase</keyword>
<reference evidence="1" key="1">
    <citation type="submission" date="2020-04" db="EMBL/GenBank/DDBJ databases">
        <authorList>
            <person name="Alioto T."/>
            <person name="Alioto T."/>
            <person name="Gomez Garrido J."/>
        </authorList>
    </citation>
    <scope>NUCLEOTIDE SEQUENCE</scope>
    <source>
        <strain evidence="1">A484AB</strain>
    </source>
</reference>
<dbReference type="InterPro" id="IPR000477">
    <property type="entry name" value="RT_dom"/>
</dbReference>
<dbReference type="Proteomes" id="UP001152795">
    <property type="component" value="Unassembled WGS sequence"/>
</dbReference>
<accession>A0A6S7IQK3</accession>
<proteinExistence type="predicted"/>
<evidence type="ECO:0000313" key="2">
    <source>
        <dbReference type="Proteomes" id="UP001152795"/>
    </source>
</evidence>
<dbReference type="PROSITE" id="PS00107">
    <property type="entry name" value="PROTEIN_KINASE_ATP"/>
    <property type="match status" value="1"/>
</dbReference>
<keyword evidence="1" id="KW-0548">Nucleotidyltransferase</keyword>
<dbReference type="PANTHER" id="PTHR19446">
    <property type="entry name" value="REVERSE TRANSCRIPTASES"/>
    <property type="match status" value="1"/>
</dbReference>
<dbReference type="Pfam" id="PF00069">
    <property type="entry name" value="Pkinase"/>
    <property type="match status" value="1"/>
</dbReference>
<dbReference type="InterPro" id="IPR000719">
    <property type="entry name" value="Prot_kinase_dom"/>
</dbReference>
<evidence type="ECO:0000313" key="1">
    <source>
        <dbReference type="EMBL" id="CAB4021504.1"/>
    </source>
</evidence>
<dbReference type="InterPro" id="IPR011009">
    <property type="entry name" value="Kinase-like_dom_sf"/>
</dbReference>
<dbReference type="PROSITE" id="PS50878">
    <property type="entry name" value="RT_POL"/>
    <property type="match status" value="1"/>
</dbReference>
<dbReference type="SUPFAM" id="SSF56672">
    <property type="entry name" value="DNA/RNA polymerases"/>
    <property type="match status" value="1"/>
</dbReference>
<dbReference type="GO" id="GO:0003964">
    <property type="term" value="F:RNA-directed DNA polymerase activity"/>
    <property type="evidence" value="ECO:0007669"/>
    <property type="project" value="UniProtKB-KW"/>
</dbReference>
<keyword evidence="2" id="KW-1185">Reference proteome</keyword>
<dbReference type="GO" id="GO:0004672">
    <property type="term" value="F:protein kinase activity"/>
    <property type="evidence" value="ECO:0007669"/>
    <property type="project" value="InterPro"/>
</dbReference>
<name>A0A6S7IQK3_PARCT</name>
<keyword evidence="1" id="KW-0695">RNA-directed DNA polymerase</keyword>
<dbReference type="PROSITE" id="PS50011">
    <property type="entry name" value="PROTEIN_KINASE_DOM"/>
    <property type="match status" value="1"/>
</dbReference>
<organism evidence="1 2">
    <name type="scientific">Paramuricea clavata</name>
    <name type="common">Red gorgonian</name>
    <name type="synonym">Violescent sea-whip</name>
    <dbReference type="NCBI Taxonomy" id="317549"/>
    <lineage>
        <taxon>Eukaryota</taxon>
        <taxon>Metazoa</taxon>
        <taxon>Cnidaria</taxon>
        <taxon>Anthozoa</taxon>
        <taxon>Octocorallia</taxon>
        <taxon>Malacalcyonacea</taxon>
        <taxon>Plexauridae</taxon>
        <taxon>Paramuricea</taxon>
    </lineage>
</organism>
<dbReference type="FunFam" id="3.30.200.20:FF:000106">
    <property type="entry name" value="serine/threonine-protein kinase TBK1 isoform X1"/>
    <property type="match status" value="1"/>
</dbReference>
<dbReference type="OrthoDB" id="10013850at2759"/>